<accession>A0A2J6RKQ4</accession>
<evidence type="ECO:0000313" key="1">
    <source>
        <dbReference type="EMBL" id="PMD39067.1"/>
    </source>
</evidence>
<dbReference type="Proteomes" id="UP000235786">
    <property type="component" value="Unassembled WGS sequence"/>
</dbReference>
<gene>
    <name evidence="1" type="ORF">L207DRAFT_567393</name>
</gene>
<protein>
    <submittedName>
        <fullName evidence="1">Uncharacterized protein</fullName>
    </submittedName>
</protein>
<name>A0A2J6RKQ4_HYAVF</name>
<reference evidence="1 2" key="1">
    <citation type="submission" date="2016-04" db="EMBL/GenBank/DDBJ databases">
        <title>A degradative enzymes factory behind the ericoid mycorrhizal symbiosis.</title>
        <authorList>
            <consortium name="DOE Joint Genome Institute"/>
            <person name="Martino E."/>
            <person name="Morin E."/>
            <person name="Grelet G."/>
            <person name="Kuo A."/>
            <person name="Kohler A."/>
            <person name="Daghino S."/>
            <person name="Barry K."/>
            <person name="Choi C."/>
            <person name="Cichocki N."/>
            <person name="Clum A."/>
            <person name="Copeland A."/>
            <person name="Hainaut M."/>
            <person name="Haridas S."/>
            <person name="Labutti K."/>
            <person name="Lindquist E."/>
            <person name="Lipzen A."/>
            <person name="Khouja H.-R."/>
            <person name="Murat C."/>
            <person name="Ohm R."/>
            <person name="Olson A."/>
            <person name="Spatafora J."/>
            <person name="Veneault-Fourrey C."/>
            <person name="Henrissat B."/>
            <person name="Grigoriev I."/>
            <person name="Martin F."/>
            <person name="Perotto S."/>
        </authorList>
    </citation>
    <scope>NUCLEOTIDE SEQUENCE [LARGE SCALE GENOMIC DNA]</scope>
    <source>
        <strain evidence="1 2">F</strain>
    </source>
</reference>
<keyword evidence="2" id="KW-1185">Reference proteome</keyword>
<dbReference type="EMBL" id="KZ613947">
    <property type="protein sequence ID" value="PMD39067.1"/>
    <property type="molecule type" value="Genomic_DNA"/>
</dbReference>
<dbReference type="AlphaFoldDB" id="A0A2J6RKQ4"/>
<sequence length="199" mass="23010">MAKAQDWPKFMLLETIITDILRKSGRSDEKGIRSRVKPAREYDRTTSLAVFRKSRERASFARILVHVARELCIHLLGFARGFDPDLLETKLQLTTSLYKFSSFVADMKHDGAAFDDLSFRYFAIAIEAMVEDDVEKETREDACWWLELVEEELDDILIEDEAHPLRDIIPALAVPQSRRCRDQNNSCCERLWKAGWALG</sequence>
<proteinExistence type="predicted"/>
<organism evidence="1 2">
    <name type="scientific">Hyaloscypha variabilis (strain UAMH 11265 / GT02V1 / F)</name>
    <name type="common">Meliniomyces variabilis</name>
    <dbReference type="NCBI Taxonomy" id="1149755"/>
    <lineage>
        <taxon>Eukaryota</taxon>
        <taxon>Fungi</taxon>
        <taxon>Dikarya</taxon>
        <taxon>Ascomycota</taxon>
        <taxon>Pezizomycotina</taxon>
        <taxon>Leotiomycetes</taxon>
        <taxon>Helotiales</taxon>
        <taxon>Hyaloscyphaceae</taxon>
        <taxon>Hyaloscypha</taxon>
        <taxon>Hyaloscypha variabilis</taxon>
    </lineage>
</organism>
<evidence type="ECO:0000313" key="2">
    <source>
        <dbReference type="Proteomes" id="UP000235786"/>
    </source>
</evidence>